<accession>A0A4Q4T218</accession>
<dbReference type="STRING" id="155417.A0A4Q4T218"/>
<evidence type="ECO:0000313" key="2">
    <source>
        <dbReference type="Proteomes" id="UP000293360"/>
    </source>
</evidence>
<gene>
    <name evidence="1" type="ORF">DL764_007329</name>
</gene>
<comment type="caution">
    <text evidence="1">The sequence shown here is derived from an EMBL/GenBank/DDBJ whole genome shotgun (WGS) entry which is preliminary data.</text>
</comment>
<sequence>MRELLADQETGSFEVWKLDMPSYNCIRSFVERTNVLDRQDIVILGAGITRQSFQLNPSTGHEENGQINYLSIGQLTILYSLS</sequence>
<evidence type="ECO:0000313" key="1">
    <source>
        <dbReference type="EMBL" id="RYO97351.1"/>
    </source>
</evidence>
<dbReference type="OrthoDB" id="191139at2759"/>
<dbReference type="Proteomes" id="UP000293360">
    <property type="component" value="Unassembled WGS sequence"/>
</dbReference>
<dbReference type="AlphaFoldDB" id="A0A4Q4T218"/>
<proteinExistence type="predicted"/>
<reference evidence="1 2" key="1">
    <citation type="submission" date="2018-06" db="EMBL/GenBank/DDBJ databases">
        <title>Complete Genomes of Monosporascus.</title>
        <authorList>
            <person name="Robinson A.J."/>
            <person name="Natvig D.O."/>
        </authorList>
    </citation>
    <scope>NUCLEOTIDE SEQUENCE [LARGE SCALE GENOMIC DNA]</scope>
    <source>
        <strain evidence="1 2">CBS 110550</strain>
    </source>
</reference>
<name>A0A4Q4T218_9PEZI</name>
<protein>
    <submittedName>
        <fullName evidence="1">Uncharacterized protein</fullName>
    </submittedName>
</protein>
<dbReference type="EMBL" id="QJNU01000492">
    <property type="protein sequence ID" value="RYO97351.1"/>
    <property type="molecule type" value="Genomic_DNA"/>
</dbReference>
<organism evidence="1 2">
    <name type="scientific">Monosporascus ibericus</name>
    <dbReference type="NCBI Taxonomy" id="155417"/>
    <lineage>
        <taxon>Eukaryota</taxon>
        <taxon>Fungi</taxon>
        <taxon>Dikarya</taxon>
        <taxon>Ascomycota</taxon>
        <taxon>Pezizomycotina</taxon>
        <taxon>Sordariomycetes</taxon>
        <taxon>Xylariomycetidae</taxon>
        <taxon>Xylariales</taxon>
        <taxon>Xylariales incertae sedis</taxon>
        <taxon>Monosporascus</taxon>
    </lineage>
</organism>
<keyword evidence="2" id="KW-1185">Reference proteome</keyword>